<evidence type="ECO:0000256" key="5">
    <source>
        <dbReference type="ARBA" id="ARBA00012401"/>
    </source>
</evidence>
<dbReference type="InterPro" id="IPR000472">
    <property type="entry name" value="Activin_recp"/>
</dbReference>
<keyword evidence="18" id="KW-0325">Glycoprotein</keyword>
<feature type="region of interest" description="Disordered" evidence="21">
    <location>
        <begin position="130"/>
        <end position="164"/>
    </location>
</feature>
<dbReference type="InterPro" id="IPR045860">
    <property type="entry name" value="Snake_toxin-like_sf"/>
</dbReference>
<comment type="catalytic activity">
    <reaction evidence="20">
        <text>L-threonyl-[receptor-protein] + ATP = O-phospho-L-threonyl-[receptor-protein] + ADP + H(+)</text>
        <dbReference type="Rhea" id="RHEA:44880"/>
        <dbReference type="Rhea" id="RHEA-COMP:11024"/>
        <dbReference type="Rhea" id="RHEA-COMP:11025"/>
        <dbReference type="ChEBI" id="CHEBI:15378"/>
        <dbReference type="ChEBI" id="CHEBI:30013"/>
        <dbReference type="ChEBI" id="CHEBI:30616"/>
        <dbReference type="ChEBI" id="CHEBI:61977"/>
        <dbReference type="ChEBI" id="CHEBI:456216"/>
        <dbReference type="EC" id="2.7.11.30"/>
    </reaction>
</comment>
<evidence type="ECO:0000256" key="11">
    <source>
        <dbReference type="ARBA" id="ARBA00022741"/>
    </source>
</evidence>
<dbReference type="GO" id="GO:0043235">
    <property type="term" value="C:receptor complex"/>
    <property type="evidence" value="ECO:0007669"/>
    <property type="project" value="TreeGrafter"/>
</dbReference>
<evidence type="ECO:0000256" key="7">
    <source>
        <dbReference type="ARBA" id="ARBA00022679"/>
    </source>
</evidence>
<feature type="region of interest" description="Disordered" evidence="21">
    <location>
        <begin position="1083"/>
        <end position="1110"/>
    </location>
</feature>
<evidence type="ECO:0000256" key="9">
    <source>
        <dbReference type="ARBA" id="ARBA00022723"/>
    </source>
</evidence>
<keyword evidence="16 22" id="KW-0472">Membrane</keyword>
<evidence type="ECO:0000256" key="8">
    <source>
        <dbReference type="ARBA" id="ARBA00022692"/>
    </source>
</evidence>
<dbReference type="InterPro" id="IPR000719">
    <property type="entry name" value="Prot_kinase_dom"/>
</dbReference>
<feature type="compositionally biased region" description="Acidic residues" evidence="21">
    <location>
        <begin position="152"/>
        <end position="164"/>
    </location>
</feature>
<keyword evidence="13" id="KW-0067">ATP-binding</keyword>
<evidence type="ECO:0000256" key="3">
    <source>
        <dbReference type="ARBA" id="ARBA00004479"/>
    </source>
</evidence>
<dbReference type="GO" id="GO:0005524">
    <property type="term" value="F:ATP binding"/>
    <property type="evidence" value="ECO:0007669"/>
    <property type="project" value="UniProtKB-KW"/>
</dbReference>
<feature type="domain" description="Protein kinase" evidence="23">
    <location>
        <begin position="393"/>
        <end position="700"/>
    </location>
</feature>
<comment type="cofactor">
    <cofactor evidence="1">
        <name>Mn(2+)</name>
        <dbReference type="ChEBI" id="CHEBI:29035"/>
    </cofactor>
</comment>
<keyword evidence="25" id="KW-1185">Reference proteome</keyword>
<dbReference type="Pfam" id="PF07714">
    <property type="entry name" value="PK_Tyr_Ser-Thr"/>
    <property type="match status" value="1"/>
</dbReference>
<evidence type="ECO:0000256" key="17">
    <source>
        <dbReference type="ARBA" id="ARBA00023170"/>
    </source>
</evidence>
<comment type="subcellular location">
    <subcellularLocation>
        <location evidence="3">Membrane</location>
        <topology evidence="3">Single-pass type I membrane protein</topology>
    </subcellularLocation>
</comment>
<evidence type="ECO:0000256" key="15">
    <source>
        <dbReference type="ARBA" id="ARBA00022989"/>
    </source>
</evidence>
<evidence type="ECO:0000256" key="13">
    <source>
        <dbReference type="ARBA" id="ARBA00022840"/>
    </source>
</evidence>
<dbReference type="InterPro" id="IPR001245">
    <property type="entry name" value="Ser-Thr/Tyr_kinase_cat_dom"/>
</dbReference>
<evidence type="ECO:0000256" key="6">
    <source>
        <dbReference type="ARBA" id="ARBA00022527"/>
    </source>
</evidence>
<keyword evidence="8 22" id="KW-0812">Transmembrane</keyword>
<name>A0AA88YR58_PINIB</name>
<dbReference type="GO" id="GO:0005024">
    <property type="term" value="F:transforming growth factor beta receptor activity"/>
    <property type="evidence" value="ECO:0007669"/>
    <property type="project" value="TreeGrafter"/>
</dbReference>
<evidence type="ECO:0000256" key="22">
    <source>
        <dbReference type="SAM" id="Phobius"/>
    </source>
</evidence>
<keyword evidence="15 22" id="KW-1133">Transmembrane helix</keyword>
<evidence type="ECO:0000256" key="19">
    <source>
        <dbReference type="ARBA" id="ARBA00047681"/>
    </source>
</evidence>
<feature type="compositionally biased region" description="Basic residues" evidence="21">
    <location>
        <begin position="1086"/>
        <end position="1100"/>
    </location>
</feature>
<keyword evidence="7" id="KW-0808">Transferase</keyword>
<dbReference type="GO" id="GO:0030509">
    <property type="term" value="P:BMP signaling pathway"/>
    <property type="evidence" value="ECO:0007669"/>
    <property type="project" value="TreeGrafter"/>
</dbReference>
<gene>
    <name evidence="24" type="ORF">FSP39_022614</name>
</gene>
<dbReference type="Gene3D" id="3.30.200.20">
    <property type="entry name" value="Phosphorylase Kinase, domain 1"/>
    <property type="match status" value="1"/>
</dbReference>
<evidence type="ECO:0000313" key="24">
    <source>
        <dbReference type="EMBL" id="KAK3106562.1"/>
    </source>
</evidence>
<dbReference type="PROSITE" id="PS50011">
    <property type="entry name" value="PROTEIN_KINASE_DOM"/>
    <property type="match status" value="1"/>
</dbReference>
<keyword evidence="17" id="KW-0675">Receptor</keyword>
<keyword evidence="14" id="KW-0460">Magnesium</keyword>
<dbReference type="EMBL" id="VSWD01000003">
    <property type="protein sequence ID" value="KAK3106562.1"/>
    <property type="molecule type" value="Genomic_DNA"/>
</dbReference>
<evidence type="ECO:0000256" key="14">
    <source>
        <dbReference type="ARBA" id="ARBA00022842"/>
    </source>
</evidence>
<evidence type="ECO:0000259" key="23">
    <source>
        <dbReference type="PROSITE" id="PS50011"/>
    </source>
</evidence>
<keyword evidence="12" id="KW-0418">Kinase</keyword>
<dbReference type="SUPFAM" id="SSF56112">
    <property type="entry name" value="Protein kinase-like (PK-like)"/>
    <property type="match status" value="1"/>
</dbReference>
<evidence type="ECO:0000313" key="25">
    <source>
        <dbReference type="Proteomes" id="UP001186944"/>
    </source>
</evidence>
<comment type="similarity">
    <text evidence="4">Belongs to the protein kinase superfamily. TKL Ser/Thr protein kinase family. TGFB receptor subfamily.</text>
</comment>
<dbReference type="PANTHER" id="PTHR23255:SF100">
    <property type="entry name" value="RECEPTOR PROTEIN SERINE_THREONINE KINASE"/>
    <property type="match status" value="1"/>
</dbReference>
<comment type="caution">
    <text evidence="24">The sequence shown here is derived from an EMBL/GenBank/DDBJ whole genome shotgun (WGS) entry which is preliminary data.</text>
</comment>
<dbReference type="Gene3D" id="2.10.60.10">
    <property type="entry name" value="CD59"/>
    <property type="match status" value="2"/>
</dbReference>
<reference evidence="24" key="1">
    <citation type="submission" date="2019-08" db="EMBL/GenBank/DDBJ databases">
        <title>The improved chromosome-level genome for the pearl oyster Pinctada fucata martensii using PacBio sequencing and Hi-C.</title>
        <authorList>
            <person name="Zheng Z."/>
        </authorList>
    </citation>
    <scope>NUCLEOTIDE SEQUENCE</scope>
    <source>
        <strain evidence="24">ZZ-2019</strain>
        <tissue evidence="24">Adductor muscle</tissue>
    </source>
</reference>
<evidence type="ECO:0000256" key="18">
    <source>
        <dbReference type="ARBA" id="ARBA00023180"/>
    </source>
</evidence>
<feature type="region of interest" description="Disordered" evidence="21">
    <location>
        <begin position="968"/>
        <end position="987"/>
    </location>
</feature>
<keyword evidence="9" id="KW-0479">Metal-binding</keyword>
<dbReference type="EC" id="2.7.11.30" evidence="5"/>
<dbReference type="CDD" id="cd23533">
    <property type="entry name" value="TFP_LU_ECD_BMPR2_like"/>
    <property type="match status" value="1"/>
</dbReference>
<dbReference type="Proteomes" id="UP001186944">
    <property type="component" value="Unassembled WGS sequence"/>
</dbReference>
<proteinExistence type="inferred from homology"/>
<feature type="transmembrane region" description="Helical" evidence="22">
    <location>
        <begin position="342"/>
        <end position="363"/>
    </location>
</feature>
<evidence type="ECO:0000256" key="1">
    <source>
        <dbReference type="ARBA" id="ARBA00001936"/>
    </source>
</evidence>
<dbReference type="GO" id="GO:0005886">
    <property type="term" value="C:plasma membrane"/>
    <property type="evidence" value="ECO:0007669"/>
    <property type="project" value="TreeGrafter"/>
</dbReference>
<evidence type="ECO:0000256" key="4">
    <source>
        <dbReference type="ARBA" id="ARBA00009605"/>
    </source>
</evidence>
<organism evidence="24 25">
    <name type="scientific">Pinctada imbricata</name>
    <name type="common">Atlantic pearl-oyster</name>
    <name type="synonym">Pinctada martensii</name>
    <dbReference type="NCBI Taxonomy" id="66713"/>
    <lineage>
        <taxon>Eukaryota</taxon>
        <taxon>Metazoa</taxon>
        <taxon>Spiralia</taxon>
        <taxon>Lophotrochozoa</taxon>
        <taxon>Mollusca</taxon>
        <taxon>Bivalvia</taxon>
        <taxon>Autobranchia</taxon>
        <taxon>Pteriomorphia</taxon>
        <taxon>Pterioida</taxon>
        <taxon>Pterioidea</taxon>
        <taxon>Pteriidae</taxon>
        <taxon>Pinctada</taxon>
    </lineage>
</organism>
<dbReference type="PANTHER" id="PTHR23255">
    <property type="entry name" value="TRANSFORMING GROWTH FACTOR-BETA RECEPTOR TYPE I AND II"/>
    <property type="match status" value="1"/>
</dbReference>
<evidence type="ECO:0000256" key="16">
    <source>
        <dbReference type="ARBA" id="ARBA00023136"/>
    </source>
</evidence>
<dbReference type="AlphaFoldDB" id="A0AA88YR58"/>
<dbReference type="SUPFAM" id="SSF57302">
    <property type="entry name" value="Snake toxin-like"/>
    <property type="match status" value="2"/>
</dbReference>
<comment type="catalytic activity">
    <reaction evidence="19">
        <text>L-seryl-[receptor-protein] + ATP = O-phospho-L-seryl-[receptor-protein] + ADP + H(+)</text>
        <dbReference type="Rhea" id="RHEA:18673"/>
        <dbReference type="Rhea" id="RHEA-COMP:11022"/>
        <dbReference type="Rhea" id="RHEA-COMP:11023"/>
        <dbReference type="ChEBI" id="CHEBI:15378"/>
        <dbReference type="ChEBI" id="CHEBI:29999"/>
        <dbReference type="ChEBI" id="CHEBI:30616"/>
        <dbReference type="ChEBI" id="CHEBI:83421"/>
        <dbReference type="ChEBI" id="CHEBI:456216"/>
        <dbReference type="EC" id="2.7.11.30"/>
    </reaction>
</comment>
<dbReference type="Pfam" id="PF01064">
    <property type="entry name" value="Activin_recp"/>
    <property type="match status" value="1"/>
</dbReference>
<comment type="cofactor">
    <cofactor evidence="2">
        <name>Mg(2+)</name>
        <dbReference type="ChEBI" id="CHEBI:18420"/>
    </cofactor>
</comment>
<feature type="region of interest" description="Disordered" evidence="21">
    <location>
        <begin position="824"/>
        <end position="843"/>
    </location>
</feature>
<evidence type="ECO:0000256" key="12">
    <source>
        <dbReference type="ARBA" id="ARBA00022777"/>
    </source>
</evidence>
<evidence type="ECO:0000256" key="21">
    <source>
        <dbReference type="SAM" id="MobiDB-lite"/>
    </source>
</evidence>
<keyword evidence="10" id="KW-0732">Signal</keyword>
<dbReference type="InterPro" id="IPR000333">
    <property type="entry name" value="TGFB_receptor"/>
</dbReference>
<sequence>MHSNAEVIVTVLHSNHGGRSAEVLTCRSHHYLDPPDKANKTIECTKACYAFWIQDSTNPDHITILHQGCWSNGMRNQANCTPGKCITPPRGHEGEHRLCCCLSDRCNELDIPGVKVTFRTFLTSKVSRVESNNDSVIHHTPRLKTGSQTSPENDDDDVYDDDDEDYDTSDFQMFMRNRNRKEKQKVTLCAYQHINIRNRPRAVDIAKNIDTSLSTPSAEISTTKNQGTQIIRCTGENDSCYTFWTDTGENSTDVRIIQQGCFKSKKEDGACNPHTCTSMSPPKRLSYQLYGGMYGKFCCCYGNLCNMNVSDGYDPNQALTTEDEAYYHLQDGSYVMYKERTIIISLVSVCSVALITVGVYLLYRLCLTSRKPSPDSLHLVEAPPSSGFDVDDLKINYQISQTKNGEVWHGTMGDLPVAVKIFNANHKQLYQNEKYIYTLPHIEHSNLLKFYGTDERLTPDAGWKFFIILSYASKGNLQEYLRNNTLEWSIFCRMCLGTIRGLIHLHTDIRKGDKFKPTVAHRDLNTRNILVRDDLSCVIGDLGFAITTMGSKLIKNGQYEHAEQAALQDVGTLRYMAPELLDGAANLRESEASLKQIDVYALGLVLWEIATRCTDLYHGVPLSEYQLPYQREAGIHPSFEEMQILVSRNKVRPKFPEVWRDYCQAVRALKETIEDCWDHDAEARLTAMCVEERILDMMTLWAQDTKNKGATPTVTTTSNLFEQSSDLEAANSQGDLDPNMTVPMATANDQPVLSVMDSSTASHVITSPPNGYINSENVVSQSSPIRGRGGITASASTTETFLLSPSEDEHPHKMLNVTLAKNNMVGPRQGRNPTVERNTHKRSDEEIAVSGNKLVYSSGRRGSDSVQSAPPMGEEIFDSLNDNADVALVQSDALNHSRAPRIPLVQNQVHNDHRIIRPKVANLPTTNPLLRDADGNHGDRRGNKSRLGKLIKVKDIGNKLSQIAMLAKRASKSRNKNNCNKNEGRGSENVDLIHGSNIQNPQQVLPISNDIVEHQNKVVNRNTPIQTEVKIRNGSAVVTPAMLMQNRQNSIGSSEGDTASYDSDQGHDNRIFMAEVGVAKLQKIPSKGRHSVIRVRKGSHSRSTPDLSPKKTLSLKEFSLEGKEESVKLKRPSSLSLRGHNYRQKVPTKSNTCESLDVLVRNSKNEAKKSTHLDTNEDVDPTSKIKRRVKTPVKVKHGRFSLYDDRLMTQLMCNSPELIDEKLLPENGRDSTTRRRSVSSSDFLLDGCDTNMEVLQVHNVVHVI</sequence>
<evidence type="ECO:0000256" key="20">
    <source>
        <dbReference type="ARBA" id="ARBA00048773"/>
    </source>
</evidence>
<keyword evidence="6" id="KW-0723">Serine/threonine-protein kinase</keyword>
<dbReference type="Gene3D" id="1.10.510.10">
    <property type="entry name" value="Transferase(Phosphotransferase) domain 1"/>
    <property type="match status" value="1"/>
</dbReference>
<dbReference type="CDD" id="cd14054">
    <property type="entry name" value="STKc_BMPR2_AMHR2"/>
    <property type="match status" value="1"/>
</dbReference>
<evidence type="ECO:0000256" key="10">
    <source>
        <dbReference type="ARBA" id="ARBA00022729"/>
    </source>
</evidence>
<accession>A0AA88YR58</accession>
<protein>
    <recommendedName>
        <fullName evidence="5">receptor protein serine/threonine kinase</fullName>
        <ecNumber evidence="5">2.7.11.30</ecNumber>
    </recommendedName>
</protein>
<dbReference type="InterPro" id="IPR011009">
    <property type="entry name" value="Kinase-like_dom_sf"/>
</dbReference>
<evidence type="ECO:0000256" key="2">
    <source>
        <dbReference type="ARBA" id="ARBA00001946"/>
    </source>
</evidence>
<keyword evidence="11" id="KW-0547">Nucleotide-binding</keyword>
<dbReference type="FunFam" id="1.10.510.10:FF:000487">
    <property type="entry name" value="Anti-Muellerian hormone type-2 receptor"/>
    <property type="match status" value="1"/>
</dbReference>